<proteinExistence type="predicted"/>
<evidence type="ECO:0000313" key="2">
    <source>
        <dbReference type="EMBL" id="HIV39828.1"/>
    </source>
</evidence>
<protein>
    <submittedName>
        <fullName evidence="2">Uncharacterized protein</fullName>
    </submittedName>
</protein>
<keyword evidence="1" id="KW-1133">Transmembrane helix</keyword>
<sequence>MRKSFFESREKTTRRLSKGLLFVLVIVLSGINPRQVRADLILEPENQFYQTHSDQCEYVDRQYYTQSKIDSWTAPNGRKSGSIPGNTRLQISHIYTDSQGIEWGVYLEDEKWVLMADVYLVYDSRQFIDDHMEEIFSGEEETLPAGEKAVLWSYPCSGENQGILEPEEELTFSEFYKDRQERIWGNLGYYRGIRDRWICLSDPENEEIPMEEEPPVIPGQAIQEQAGGENTENTVTEEVLQEVKEKGNHPVWFFILPAFAAVVIAGIFIWIFWIRKKTD</sequence>
<dbReference type="AlphaFoldDB" id="A0A9D1PET8"/>
<reference evidence="2" key="1">
    <citation type="journal article" date="2021" name="PeerJ">
        <title>Extensive microbial diversity within the chicken gut microbiome revealed by metagenomics and culture.</title>
        <authorList>
            <person name="Gilroy R."/>
            <person name="Ravi A."/>
            <person name="Getino M."/>
            <person name="Pursley I."/>
            <person name="Horton D.L."/>
            <person name="Alikhan N.F."/>
            <person name="Baker D."/>
            <person name="Gharbi K."/>
            <person name="Hall N."/>
            <person name="Watson M."/>
            <person name="Adriaenssens E.M."/>
            <person name="Foster-Nyarko E."/>
            <person name="Jarju S."/>
            <person name="Secka A."/>
            <person name="Antonio M."/>
            <person name="Oren A."/>
            <person name="Chaudhuri R.R."/>
            <person name="La Ragione R."/>
            <person name="Hildebrand F."/>
            <person name="Pallen M.J."/>
        </authorList>
    </citation>
    <scope>NUCLEOTIDE SEQUENCE</scope>
    <source>
        <strain evidence="2">CHK195-9823</strain>
    </source>
</reference>
<keyword evidence="1" id="KW-0472">Membrane</keyword>
<feature type="transmembrane region" description="Helical" evidence="1">
    <location>
        <begin position="251"/>
        <end position="273"/>
    </location>
</feature>
<evidence type="ECO:0000313" key="3">
    <source>
        <dbReference type="Proteomes" id="UP000886814"/>
    </source>
</evidence>
<dbReference type="EMBL" id="DXIQ01000089">
    <property type="protein sequence ID" value="HIV39828.1"/>
    <property type="molecule type" value="Genomic_DNA"/>
</dbReference>
<reference evidence="2" key="2">
    <citation type="submission" date="2021-04" db="EMBL/GenBank/DDBJ databases">
        <authorList>
            <person name="Gilroy R."/>
        </authorList>
    </citation>
    <scope>NUCLEOTIDE SEQUENCE</scope>
    <source>
        <strain evidence="2">CHK195-9823</strain>
    </source>
</reference>
<accession>A0A9D1PET8</accession>
<organism evidence="2 3">
    <name type="scientific">Candidatus Blautia stercorigallinarum</name>
    <dbReference type="NCBI Taxonomy" id="2838501"/>
    <lineage>
        <taxon>Bacteria</taxon>
        <taxon>Bacillati</taxon>
        <taxon>Bacillota</taxon>
        <taxon>Clostridia</taxon>
        <taxon>Lachnospirales</taxon>
        <taxon>Lachnospiraceae</taxon>
        <taxon>Blautia</taxon>
    </lineage>
</organism>
<evidence type="ECO:0000256" key="1">
    <source>
        <dbReference type="SAM" id="Phobius"/>
    </source>
</evidence>
<keyword evidence="1" id="KW-0812">Transmembrane</keyword>
<dbReference type="Proteomes" id="UP000886814">
    <property type="component" value="Unassembled WGS sequence"/>
</dbReference>
<gene>
    <name evidence="2" type="ORF">H9747_12695</name>
</gene>
<name>A0A9D1PET8_9FIRM</name>
<comment type="caution">
    <text evidence="2">The sequence shown here is derived from an EMBL/GenBank/DDBJ whole genome shotgun (WGS) entry which is preliminary data.</text>
</comment>